<dbReference type="AlphaFoldDB" id="A0A7C8ZAB2"/>
<name>A0A7C8ZAB2_OPUST</name>
<sequence>MASKREVLKEAAVVMTCGKLVAPGTALEKWVPGPTYDTPCNASDHHSYLGIPSLCTAAAPLTRNPTFSCSVNRPTRSATRFSTLLVVSQNPRLVTDKFPPEPQANTACALVPPGIDKTCNAIHRRKTVATEQGTEAGEEAIFWPLLKKKRVLKK</sequence>
<reference evidence="1" key="1">
    <citation type="journal article" date="2013" name="J. Plant Res.">
        <title>Effect of fungi and light on seed germination of three Opuntia species from semiarid lands of central Mexico.</title>
        <authorList>
            <person name="Delgado-Sanchez P."/>
            <person name="Jimenez-Bremont J.F."/>
            <person name="Guerrero-Gonzalez Mde L."/>
            <person name="Flores J."/>
        </authorList>
    </citation>
    <scope>NUCLEOTIDE SEQUENCE</scope>
    <source>
        <tissue evidence="1">Cladode</tissue>
    </source>
</reference>
<evidence type="ECO:0000313" key="1">
    <source>
        <dbReference type="EMBL" id="MBA4638352.1"/>
    </source>
</evidence>
<accession>A0A7C8ZAB2</accession>
<reference evidence="1" key="2">
    <citation type="submission" date="2020-07" db="EMBL/GenBank/DDBJ databases">
        <authorList>
            <person name="Vera ALvarez R."/>
            <person name="Arias-Moreno D.M."/>
            <person name="Jimenez-Jacinto V."/>
            <person name="Jimenez-Bremont J.F."/>
            <person name="Swaminathan K."/>
            <person name="Moose S.P."/>
            <person name="Guerrero-Gonzalez M.L."/>
            <person name="Marino-Ramirez L."/>
            <person name="Landsman D."/>
            <person name="Rodriguez-Kessler M."/>
            <person name="Delgado-Sanchez P."/>
        </authorList>
    </citation>
    <scope>NUCLEOTIDE SEQUENCE</scope>
    <source>
        <tissue evidence="1">Cladode</tissue>
    </source>
</reference>
<protein>
    <submittedName>
        <fullName evidence="1">Uncharacterized protein</fullName>
    </submittedName>
</protein>
<dbReference type="EMBL" id="GISG01109150">
    <property type="protein sequence ID" value="MBA4638352.1"/>
    <property type="molecule type" value="Transcribed_RNA"/>
</dbReference>
<proteinExistence type="predicted"/>
<organism evidence="1">
    <name type="scientific">Opuntia streptacantha</name>
    <name type="common">Prickly pear cactus</name>
    <name type="synonym">Opuntia cardona</name>
    <dbReference type="NCBI Taxonomy" id="393608"/>
    <lineage>
        <taxon>Eukaryota</taxon>
        <taxon>Viridiplantae</taxon>
        <taxon>Streptophyta</taxon>
        <taxon>Embryophyta</taxon>
        <taxon>Tracheophyta</taxon>
        <taxon>Spermatophyta</taxon>
        <taxon>Magnoliopsida</taxon>
        <taxon>eudicotyledons</taxon>
        <taxon>Gunneridae</taxon>
        <taxon>Pentapetalae</taxon>
        <taxon>Caryophyllales</taxon>
        <taxon>Cactineae</taxon>
        <taxon>Cactaceae</taxon>
        <taxon>Opuntioideae</taxon>
        <taxon>Opuntia</taxon>
    </lineage>
</organism>